<evidence type="ECO:0000313" key="3">
    <source>
        <dbReference type="EMBL" id="KAL0410873.1"/>
    </source>
</evidence>
<protein>
    <submittedName>
        <fullName evidence="3">Malonyl-coenzyme:anthocyanin 5-O-glucoside-6'''-O-malonyltransferase</fullName>
    </submittedName>
</protein>
<keyword evidence="1" id="KW-0808">Transferase</keyword>
<organism evidence="3">
    <name type="scientific">Sesamum latifolium</name>
    <dbReference type="NCBI Taxonomy" id="2727402"/>
    <lineage>
        <taxon>Eukaryota</taxon>
        <taxon>Viridiplantae</taxon>
        <taxon>Streptophyta</taxon>
        <taxon>Embryophyta</taxon>
        <taxon>Tracheophyta</taxon>
        <taxon>Spermatophyta</taxon>
        <taxon>Magnoliopsida</taxon>
        <taxon>eudicotyledons</taxon>
        <taxon>Gunneridae</taxon>
        <taxon>Pentapetalae</taxon>
        <taxon>asterids</taxon>
        <taxon>lamiids</taxon>
        <taxon>Lamiales</taxon>
        <taxon>Pedaliaceae</taxon>
        <taxon>Sesamum</taxon>
    </lineage>
</organism>
<gene>
    <name evidence="3" type="ORF">Slati_3677000</name>
</gene>
<dbReference type="PANTHER" id="PTHR31625">
    <property type="match status" value="1"/>
</dbReference>
<dbReference type="Pfam" id="PF02458">
    <property type="entry name" value="Transferase"/>
    <property type="match status" value="1"/>
</dbReference>
<reference evidence="3" key="1">
    <citation type="submission" date="2020-06" db="EMBL/GenBank/DDBJ databases">
        <authorList>
            <person name="Li T."/>
            <person name="Hu X."/>
            <person name="Zhang T."/>
            <person name="Song X."/>
            <person name="Zhang H."/>
            <person name="Dai N."/>
            <person name="Sheng W."/>
            <person name="Hou X."/>
            <person name="Wei L."/>
        </authorList>
    </citation>
    <scope>NUCLEOTIDE SEQUENCE</scope>
    <source>
        <strain evidence="3">KEN1</strain>
        <tissue evidence="3">Leaf</tissue>
    </source>
</reference>
<proteinExistence type="predicted"/>
<dbReference type="InterPro" id="IPR051504">
    <property type="entry name" value="Plant_metabolite_acyltrans"/>
</dbReference>
<dbReference type="InterPro" id="IPR023213">
    <property type="entry name" value="CAT-like_dom_sf"/>
</dbReference>
<reference evidence="3" key="2">
    <citation type="journal article" date="2024" name="Plant">
        <title>Genomic evolution and insights into agronomic trait innovations of Sesamum species.</title>
        <authorList>
            <person name="Miao H."/>
            <person name="Wang L."/>
            <person name="Qu L."/>
            <person name="Liu H."/>
            <person name="Sun Y."/>
            <person name="Le M."/>
            <person name="Wang Q."/>
            <person name="Wei S."/>
            <person name="Zheng Y."/>
            <person name="Lin W."/>
            <person name="Duan Y."/>
            <person name="Cao H."/>
            <person name="Xiong S."/>
            <person name="Wang X."/>
            <person name="Wei L."/>
            <person name="Li C."/>
            <person name="Ma Q."/>
            <person name="Ju M."/>
            <person name="Zhao R."/>
            <person name="Li G."/>
            <person name="Mu C."/>
            <person name="Tian Q."/>
            <person name="Mei H."/>
            <person name="Zhang T."/>
            <person name="Gao T."/>
            <person name="Zhang H."/>
        </authorList>
    </citation>
    <scope>NUCLEOTIDE SEQUENCE</scope>
    <source>
        <strain evidence="3">KEN1</strain>
    </source>
</reference>
<comment type="caution">
    <text evidence="3">The sequence shown here is derived from an EMBL/GenBank/DDBJ whole genome shotgun (WGS) entry which is preliminary data.</text>
</comment>
<keyword evidence="2" id="KW-0012">Acyltransferase</keyword>
<evidence type="ECO:0000256" key="2">
    <source>
        <dbReference type="ARBA" id="ARBA00023315"/>
    </source>
</evidence>
<dbReference type="GO" id="GO:0016747">
    <property type="term" value="F:acyltransferase activity, transferring groups other than amino-acyl groups"/>
    <property type="evidence" value="ECO:0007669"/>
    <property type="project" value="UniProtKB-ARBA"/>
</dbReference>
<name>A0AAW2U2A2_9LAMI</name>
<dbReference type="AlphaFoldDB" id="A0AAW2U2A2"/>
<dbReference type="EMBL" id="JACGWN010000013">
    <property type="protein sequence ID" value="KAL0410873.1"/>
    <property type="molecule type" value="Genomic_DNA"/>
</dbReference>
<sequence>MATTILETCRAPTLLGATADLSALPPIAGDLIFPLNSEKKPKILYMAEDSIVSLTIVESGSDFDHLIGNHAQDVDQFYEFVSEIDLVANEPEYQRVPVMPLKVTLFPGRDRSVIKDPLGIDTIFWKADIKKLKDLALVKKSGLLQVSSFVVTASYVWTCFVKSEEQVDDDDVLEFFIFKADIRARIDPPVPANYFGNCLGHGVAKLEHKQLVGEEGFVIAVEAIADQIKNRVNNKEQVLKGAENWLSDIKKMFGIRAFGVSGSRNLTCPVRILDGEGQESWKWCPLIERSIPCLCASQGILREDWRLVCLCLSQEWKLSQLSLKTI</sequence>
<evidence type="ECO:0000256" key="1">
    <source>
        <dbReference type="ARBA" id="ARBA00022679"/>
    </source>
</evidence>
<accession>A0AAW2U2A2</accession>
<dbReference type="Gene3D" id="3.30.559.10">
    <property type="entry name" value="Chloramphenicol acetyltransferase-like domain"/>
    <property type="match status" value="2"/>
</dbReference>